<sequence>MIKGLIRKSWKNLKFLADVNGHYGKKCREQDAIDCICAVLFGKIACHADFLFVKLPPS</sequence>
<protein>
    <submittedName>
        <fullName evidence="1">Uncharacterized protein</fullName>
    </submittedName>
</protein>
<dbReference type="AlphaFoldDB" id="A0A450UW19"/>
<reference evidence="1" key="1">
    <citation type="submission" date="2019-02" db="EMBL/GenBank/DDBJ databases">
        <authorList>
            <person name="Gruber-Vodicka R. H."/>
            <person name="Seah K. B. B."/>
        </authorList>
    </citation>
    <scope>NUCLEOTIDE SEQUENCE</scope>
    <source>
        <strain evidence="1">BECK_M7</strain>
    </source>
</reference>
<accession>A0A450UW19</accession>
<dbReference type="EMBL" id="CAADFF010000089">
    <property type="protein sequence ID" value="VFJ96723.1"/>
    <property type="molecule type" value="Genomic_DNA"/>
</dbReference>
<organism evidence="1">
    <name type="scientific">Candidatus Kentrum sp. LFY</name>
    <dbReference type="NCBI Taxonomy" id="2126342"/>
    <lineage>
        <taxon>Bacteria</taxon>
        <taxon>Pseudomonadati</taxon>
        <taxon>Pseudomonadota</taxon>
        <taxon>Gammaproteobacteria</taxon>
        <taxon>Candidatus Kentrum</taxon>
    </lineage>
</organism>
<name>A0A450UW19_9GAMM</name>
<evidence type="ECO:0000313" key="1">
    <source>
        <dbReference type="EMBL" id="VFJ96723.1"/>
    </source>
</evidence>
<proteinExistence type="predicted"/>
<gene>
    <name evidence="1" type="ORF">BECKLFY1418B_GA0070995_10892</name>
</gene>